<protein>
    <submittedName>
        <fullName evidence="2">Uncharacterized protein</fullName>
    </submittedName>
</protein>
<dbReference type="EMBL" id="JAFIMR010000080">
    <property type="protein sequence ID" value="KAI1849016.1"/>
    <property type="molecule type" value="Genomic_DNA"/>
</dbReference>
<feature type="compositionally biased region" description="Polar residues" evidence="1">
    <location>
        <begin position="234"/>
        <end position="252"/>
    </location>
</feature>
<evidence type="ECO:0000313" key="3">
    <source>
        <dbReference type="Proteomes" id="UP000829685"/>
    </source>
</evidence>
<comment type="caution">
    <text evidence="2">The sequence shown here is derived from an EMBL/GenBank/DDBJ whole genome shotgun (WGS) entry which is preliminary data.</text>
</comment>
<evidence type="ECO:0000313" key="2">
    <source>
        <dbReference type="EMBL" id="KAI1849016.1"/>
    </source>
</evidence>
<accession>A0A9P9W817</accession>
<feature type="compositionally biased region" description="Polar residues" evidence="1">
    <location>
        <begin position="258"/>
        <end position="282"/>
    </location>
</feature>
<feature type="region of interest" description="Disordered" evidence="1">
    <location>
        <begin position="170"/>
        <end position="282"/>
    </location>
</feature>
<reference evidence="2" key="1">
    <citation type="submission" date="2021-03" db="EMBL/GenBank/DDBJ databases">
        <title>Revisited historic fungal species revealed as producer of novel bioactive compounds through whole genome sequencing and comparative genomics.</title>
        <authorList>
            <person name="Vignolle G.A."/>
            <person name="Hochenegger N."/>
            <person name="Mach R.L."/>
            <person name="Mach-Aigner A.R."/>
            <person name="Javad Rahimi M."/>
            <person name="Salim K.A."/>
            <person name="Chan C.M."/>
            <person name="Lim L.B.L."/>
            <person name="Cai F."/>
            <person name="Druzhinina I.S."/>
            <person name="U'Ren J.M."/>
            <person name="Derntl C."/>
        </authorList>
    </citation>
    <scope>NUCLEOTIDE SEQUENCE</scope>
    <source>
        <strain evidence="2">TUCIM 5799</strain>
    </source>
</reference>
<sequence length="282" mass="31231">MPPRRIEQQGVQDPVRSFKFRSQGLLKKANDLRVLGAHVAIFVEGTVDGVYGRLGFKTDPAFMPNWNDLRGTGVLGPNHIDYVGDQEHFTPPAGQSSTHESPVQPGMSPSSVMFAQHQPTQHGSQATQSPEAANEVGDWDGQSPFQAEEITNAIGSSSVRAMPCELPVTPRRQRVSTPPRRQRAFTRSASTPTSHLRRVSAPMFRRRRASTSPLRHQKESTPTFRGREFRDYSSPASEFGPSTGSTYSQIPCTPTPSTPRAQTPTQGLSLRPRMQSNNWFHK</sequence>
<evidence type="ECO:0000256" key="1">
    <source>
        <dbReference type="SAM" id="MobiDB-lite"/>
    </source>
</evidence>
<feature type="region of interest" description="Disordered" evidence="1">
    <location>
        <begin position="85"/>
        <end position="142"/>
    </location>
</feature>
<proteinExistence type="predicted"/>
<dbReference type="Proteomes" id="UP000829685">
    <property type="component" value="Unassembled WGS sequence"/>
</dbReference>
<organism evidence="2 3">
    <name type="scientific">Neoarthrinium moseri</name>
    <dbReference type="NCBI Taxonomy" id="1658444"/>
    <lineage>
        <taxon>Eukaryota</taxon>
        <taxon>Fungi</taxon>
        <taxon>Dikarya</taxon>
        <taxon>Ascomycota</taxon>
        <taxon>Pezizomycotina</taxon>
        <taxon>Sordariomycetes</taxon>
        <taxon>Xylariomycetidae</taxon>
        <taxon>Amphisphaeriales</taxon>
        <taxon>Apiosporaceae</taxon>
        <taxon>Neoarthrinium</taxon>
    </lineage>
</organism>
<gene>
    <name evidence="2" type="ORF">JX265_013713</name>
</gene>
<keyword evidence="3" id="KW-1185">Reference proteome</keyword>
<feature type="compositionally biased region" description="Polar residues" evidence="1">
    <location>
        <begin position="93"/>
        <end position="131"/>
    </location>
</feature>
<dbReference type="OrthoDB" id="5077730at2759"/>
<feature type="compositionally biased region" description="Polar residues" evidence="1">
    <location>
        <begin position="185"/>
        <end position="194"/>
    </location>
</feature>
<name>A0A9P9W817_9PEZI</name>
<dbReference type="AlphaFoldDB" id="A0A9P9W817"/>